<feature type="region of interest" description="Disordered" evidence="1">
    <location>
        <begin position="1"/>
        <end position="26"/>
    </location>
</feature>
<reference evidence="2 3" key="1">
    <citation type="submission" date="2021-07" db="EMBL/GenBank/DDBJ databases">
        <title>complete genome sequencing of Tessaracoccus sp.J1M15.</title>
        <authorList>
            <person name="Bae J.-W."/>
            <person name="Kim D.-y."/>
        </authorList>
    </citation>
    <scope>NUCLEOTIDE SEQUENCE [LARGE SCALE GENOMIC DNA]</scope>
    <source>
        <strain evidence="2 3">J1M15</strain>
    </source>
</reference>
<evidence type="ECO:0000256" key="1">
    <source>
        <dbReference type="SAM" id="MobiDB-lite"/>
    </source>
</evidence>
<dbReference type="EMBL" id="CP079216">
    <property type="protein sequence ID" value="QXT63328.1"/>
    <property type="molecule type" value="Genomic_DNA"/>
</dbReference>
<proteinExistence type="predicted"/>
<protein>
    <submittedName>
        <fullName evidence="2">CsbD family protein</fullName>
    </submittedName>
</protein>
<dbReference type="RefSeq" id="WP_219083130.1">
    <property type="nucleotide sequence ID" value="NZ_CP079216.1"/>
</dbReference>
<evidence type="ECO:0000313" key="3">
    <source>
        <dbReference type="Proteomes" id="UP000824504"/>
    </source>
</evidence>
<evidence type="ECO:0000313" key="2">
    <source>
        <dbReference type="EMBL" id="QXT63328.1"/>
    </source>
</evidence>
<name>A0ABX8SMP7_9ACTN</name>
<keyword evidence="3" id="KW-1185">Reference proteome</keyword>
<accession>A0ABX8SMP7</accession>
<sequence length="75" mass="7855">MGIDDAAQEAVGKAKEGVGEAIGNEDLRQDGVKDRIEANAKQVADDAKRRMGDVGSGLADKVESLKDKLTAKGDK</sequence>
<organism evidence="2 3">
    <name type="scientific">Tessaracoccus palaemonis</name>
    <dbReference type="NCBI Taxonomy" id="2829499"/>
    <lineage>
        <taxon>Bacteria</taxon>
        <taxon>Bacillati</taxon>
        <taxon>Actinomycetota</taxon>
        <taxon>Actinomycetes</taxon>
        <taxon>Propionibacteriales</taxon>
        <taxon>Propionibacteriaceae</taxon>
        <taxon>Tessaracoccus</taxon>
    </lineage>
</organism>
<dbReference type="Proteomes" id="UP000824504">
    <property type="component" value="Chromosome"/>
</dbReference>
<gene>
    <name evidence="2" type="ORF">KDB89_02255</name>
</gene>